<dbReference type="InterPro" id="IPR011009">
    <property type="entry name" value="Kinase-like_dom_sf"/>
</dbReference>
<dbReference type="InterPro" id="IPR051409">
    <property type="entry name" value="Atypical_kinase_ADCK"/>
</dbReference>
<sequence length="441" mass="48509">MADETERPRERAVPSGRAARVGQFTRLGLGVVGGMVGEGARRLARGEGLKARDLMLTPGNVAKVTERLSHLRGAAMKLGQMISMDAGDMLPPELAQILARLRDQAHRMPPQQLNTLLKAEWGPDWRKRFKRFEPTPMAAASIGQVHRAILPDGRELAIKIQYPGVAKSIDSDVDNVATLLRVSGLLPKELDIAPLLAAAKEQLAEEADYVREGAQMMAYAERLDGDARYVLPELVEEFTTPNILAMTFVPGVPIEQLADETQELRDRVMAELIELVLRELFEFGVMQTDPNFANYRFQPDSGKLVLLDFGAARPVDPAVVDGYRRILTALGKGDRDGVIDAALDAGFVGQAAVDRHRPMVERMTDVVIEEFGRDGPFDFGDRGFVQVLRDHGMQIAEDRAAWHLPPAETLFVQRKISGTALLAANLKAKVEVRPMVEAALA</sequence>
<dbReference type="SUPFAM" id="SSF56112">
    <property type="entry name" value="Protein kinase-like (PK-like)"/>
    <property type="match status" value="1"/>
</dbReference>
<dbReference type="CDD" id="cd13970">
    <property type="entry name" value="ABC1_ADCK3"/>
    <property type="match status" value="1"/>
</dbReference>
<dbReference type="GO" id="GO:0006744">
    <property type="term" value="P:ubiquinone biosynthetic process"/>
    <property type="evidence" value="ECO:0007669"/>
    <property type="project" value="TreeGrafter"/>
</dbReference>
<dbReference type="Pfam" id="PF03109">
    <property type="entry name" value="ABC1"/>
    <property type="match status" value="1"/>
</dbReference>
<dbReference type="GO" id="GO:0016301">
    <property type="term" value="F:kinase activity"/>
    <property type="evidence" value="ECO:0007669"/>
    <property type="project" value="UniProtKB-KW"/>
</dbReference>
<dbReference type="PANTHER" id="PTHR43851">
    <property type="match status" value="1"/>
</dbReference>
<evidence type="ECO:0000313" key="6">
    <source>
        <dbReference type="EMBL" id="MCM8557808.1"/>
    </source>
</evidence>
<keyword evidence="4" id="KW-0067">ATP-binding</keyword>
<keyword evidence="6" id="KW-0418">Kinase</keyword>
<proteinExistence type="inferred from homology"/>
<reference evidence="6" key="1">
    <citation type="submission" date="2022-06" db="EMBL/GenBank/DDBJ databases">
        <title>Sphingomicrobium sedimins sp. nov., a marine bacterium isolated from tidal flat.</title>
        <authorList>
            <person name="Kim C.-H."/>
            <person name="Yoo Y."/>
            <person name="Kim J.-J."/>
        </authorList>
    </citation>
    <scope>NUCLEOTIDE SEQUENCE</scope>
    <source>
        <strain evidence="6">GRR-S6-50</strain>
    </source>
</reference>
<dbReference type="InterPro" id="IPR004147">
    <property type="entry name" value="ABC1_dom"/>
</dbReference>
<dbReference type="GO" id="GO:0005524">
    <property type="term" value="F:ATP binding"/>
    <property type="evidence" value="ECO:0007669"/>
    <property type="project" value="UniProtKB-KW"/>
</dbReference>
<dbReference type="InterPro" id="IPR034646">
    <property type="entry name" value="ADCK3_dom"/>
</dbReference>
<dbReference type="AlphaFoldDB" id="A0A9X2EGX4"/>
<organism evidence="6 7">
    <name type="scientific">Sphingomicrobium sediminis</name>
    <dbReference type="NCBI Taxonomy" id="2950949"/>
    <lineage>
        <taxon>Bacteria</taxon>
        <taxon>Pseudomonadati</taxon>
        <taxon>Pseudomonadota</taxon>
        <taxon>Alphaproteobacteria</taxon>
        <taxon>Sphingomonadales</taxon>
        <taxon>Sphingomonadaceae</taxon>
        <taxon>Sphingomicrobium</taxon>
    </lineage>
</organism>
<comment type="caution">
    <text evidence="6">The sequence shown here is derived from an EMBL/GenBank/DDBJ whole genome shotgun (WGS) entry which is preliminary data.</text>
</comment>
<evidence type="ECO:0000256" key="2">
    <source>
        <dbReference type="ARBA" id="ARBA00022679"/>
    </source>
</evidence>
<keyword evidence="3" id="KW-0547">Nucleotide-binding</keyword>
<dbReference type="Proteomes" id="UP001155128">
    <property type="component" value="Unassembled WGS sequence"/>
</dbReference>
<protein>
    <submittedName>
        <fullName evidence="6">AarF/ABC1/UbiB kinase family protein</fullName>
    </submittedName>
</protein>
<keyword evidence="2" id="KW-0808">Transferase</keyword>
<feature type="domain" description="ABC1 atypical kinase-like" evidence="5">
    <location>
        <begin position="100"/>
        <end position="340"/>
    </location>
</feature>
<gene>
    <name evidence="6" type="ORF">NDO55_08245</name>
</gene>
<keyword evidence="7" id="KW-1185">Reference proteome</keyword>
<accession>A0A9X2EGX4</accession>
<dbReference type="RefSeq" id="WP_252114199.1">
    <property type="nucleotide sequence ID" value="NZ_JAMSHT010000001.1"/>
</dbReference>
<name>A0A9X2EGX4_9SPHN</name>
<evidence type="ECO:0000259" key="5">
    <source>
        <dbReference type="Pfam" id="PF03109"/>
    </source>
</evidence>
<dbReference type="PANTHER" id="PTHR43851:SF3">
    <property type="entry name" value="COENZYME Q8"/>
    <property type="match status" value="1"/>
</dbReference>
<evidence type="ECO:0000256" key="3">
    <source>
        <dbReference type="ARBA" id="ARBA00022741"/>
    </source>
</evidence>
<evidence type="ECO:0000313" key="7">
    <source>
        <dbReference type="Proteomes" id="UP001155128"/>
    </source>
</evidence>
<comment type="similarity">
    <text evidence="1">Belongs to the protein kinase superfamily. ADCK protein kinase family.</text>
</comment>
<evidence type="ECO:0000256" key="4">
    <source>
        <dbReference type="ARBA" id="ARBA00022840"/>
    </source>
</evidence>
<evidence type="ECO:0000256" key="1">
    <source>
        <dbReference type="ARBA" id="ARBA00009670"/>
    </source>
</evidence>
<dbReference type="EMBL" id="JAMSHT010000001">
    <property type="protein sequence ID" value="MCM8557808.1"/>
    <property type="molecule type" value="Genomic_DNA"/>
</dbReference>